<keyword evidence="3" id="KW-1185">Reference proteome</keyword>
<dbReference type="Proteomes" id="UP001196413">
    <property type="component" value="Unassembled WGS sequence"/>
</dbReference>
<name>A0AAD5WL27_PARTN</name>
<dbReference type="AlphaFoldDB" id="A0AAD5WL27"/>
<reference evidence="2" key="1">
    <citation type="submission" date="2021-06" db="EMBL/GenBank/DDBJ databases">
        <title>Parelaphostrongylus tenuis whole genome reference sequence.</title>
        <authorList>
            <person name="Garwood T.J."/>
            <person name="Larsen P.A."/>
            <person name="Fountain-Jones N.M."/>
            <person name="Garbe J.R."/>
            <person name="Macchietto M.G."/>
            <person name="Kania S.A."/>
            <person name="Gerhold R.W."/>
            <person name="Richards J.E."/>
            <person name="Wolf T.M."/>
        </authorList>
    </citation>
    <scope>NUCLEOTIDE SEQUENCE</scope>
    <source>
        <strain evidence="2">MNPRO001-30</strain>
        <tissue evidence="2">Meninges</tissue>
    </source>
</reference>
<organism evidence="2 3">
    <name type="scientific">Parelaphostrongylus tenuis</name>
    <name type="common">Meningeal worm</name>
    <dbReference type="NCBI Taxonomy" id="148309"/>
    <lineage>
        <taxon>Eukaryota</taxon>
        <taxon>Metazoa</taxon>
        <taxon>Ecdysozoa</taxon>
        <taxon>Nematoda</taxon>
        <taxon>Chromadorea</taxon>
        <taxon>Rhabditida</taxon>
        <taxon>Rhabditina</taxon>
        <taxon>Rhabditomorpha</taxon>
        <taxon>Strongyloidea</taxon>
        <taxon>Metastrongylidae</taxon>
        <taxon>Parelaphostrongylus</taxon>
    </lineage>
</organism>
<accession>A0AAD5WL27</accession>
<gene>
    <name evidence="2" type="ORF">KIN20_037295</name>
</gene>
<comment type="caution">
    <text evidence="2">The sequence shown here is derived from an EMBL/GenBank/DDBJ whole genome shotgun (WGS) entry which is preliminary data.</text>
</comment>
<feature type="compositionally biased region" description="Polar residues" evidence="1">
    <location>
        <begin position="1"/>
        <end position="12"/>
    </location>
</feature>
<dbReference type="EMBL" id="JAHQIW010007470">
    <property type="protein sequence ID" value="KAJ1374584.1"/>
    <property type="molecule type" value="Genomic_DNA"/>
</dbReference>
<feature type="compositionally biased region" description="Basic and acidic residues" evidence="1">
    <location>
        <begin position="40"/>
        <end position="58"/>
    </location>
</feature>
<sequence>MVRNVSASSSKKGNSRNEVKTEPNKPSASKTNQIAHHKPYGPDKRLNQAESRHVNHKDAVNYAAYATLDDVEPDKLTRKRLEKNPYLTGQTS</sequence>
<protein>
    <submittedName>
        <fullName evidence="2">Uncharacterized protein</fullName>
    </submittedName>
</protein>
<evidence type="ECO:0000313" key="3">
    <source>
        <dbReference type="Proteomes" id="UP001196413"/>
    </source>
</evidence>
<feature type="region of interest" description="Disordered" evidence="1">
    <location>
        <begin position="1"/>
        <end position="58"/>
    </location>
</feature>
<feature type="region of interest" description="Disordered" evidence="1">
    <location>
        <begin position="70"/>
        <end position="92"/>
    </location>
</feature>
<proteinExistence type="predicted"/>
<evidence type="ECO:0000256" key="1">
    <source>
        <dbReference type="SAM" id="MobiDB-lite"/>
    </source>
</evidence>
<feature type="compositionally biased region" description="Polar residues" evidence="1">
    <location>
        <begin position="24"/>
        <end position="34"/>
    </location>
</feature>
<evidence type="ECO:0000313" key="2">
    <source>
        <dbReference type="EMBL" id="KAJ1374584.1"/>
    </source>
</evidence>